<evidence type="ECO:0000256" key="2">
    <source>
        <dbReference type="SAM" id="Phobius"/>
    </source>
</evidence>
<feature type="transmembrane region" description="Helical" evidence="2">
    <location>
        <begin position="69"/>
        <end position="87"/>
    </location>
</feature>
<sequence>MSKDKDEEQRTAAQFRELLKSGYDYPEGVEEQRGRRRRRARRAFRKGERDRTTQWIDQERRREPISSRAALLVVVALLAIGVLGRYGPAWITGQDAAADKVTATASATPSGHANDKPAPSSPAAPSPSPDAVVDLSVPDRVAEEFVRNYLTRNPPVDEDHTAAVRRAAPWATAALVDNLSGHDDPAFARLVSRGGVATVATVTVKPADTRLPGDTPLRVWRTVTAKVDVVGYTTYSETTTLQTELIHDGAGWRVDRILGV</sequence>
<dbReference type="Proteomes" id="UP001602370">
    <property type="component" value="Unassembled WGS sequence"/>
</dbReference>
<feature type="region of interest" description="Disordered" evidence="1">
    <location>
        <begin position="24"/>
        <end position="51"/>
    </location>
</feature>
<keyword evidence="2" id="KW-0812">Transmembrane</keyword>
<evidence type="ECO:0000313" key="3">
    <source>
        <dbReference type="EMBL" id="MFF5924174.1"/>
    </source>
</evidence>
<keyword evidence="4" id="KW-1185">Reference proteome</keyword>
<protein>
    <recommendedName>
        <fullName evidence="5">Conjugal transfer protein</fullName>
    </recommendedName>
</protein>
<keyword evidence="2" id="KW-1133">Transmembrane helix</keyword>
<keyword evidence="2" id="KW-0472">Membrane</keyword>
<dbReference type="EMBL" id="JBIBDZ010000019">
    <property type="protein sequence ID" value="MFF5924174.1"/>
    <property type="molecule type" value="Genomic_DNA"/>
</dbReference>
<accession>A0ABW6Y332</accession>
<dbReference type="RefSeq" id="WP_388312011.1">
    <property type="nucleotide sequence ID" value="NZ_JBIBDZ010000019.1"/>
</dbReference>
<feature type="region of interest" description="Disordered" evidence="1">
    <location>
        <begin position="102"/>
        <end position="132"/>
    </location>
</feature>
<comment type="caution">
    <text evidence="3">The sequence shown here is derived from an EMBL/GenBank/DDBJ whole genome shotgun (WGS) entry which is preliminary data.</text>
</comment>
<evidence type="ECO:0000256" key="1">
    <source>
        <dbReference type="SAM" id="MobiDB-lite"/>
    </source>
</evidence>
<feature type="compositionally biased region" description="Pro residues" evidence="1">
    <location>
        <begin position="119"/>
        <end position="128"/>
    </location>
</feature>
<gene>
    <name evidence="3" type="ORF">ACFY8C_38490</name>
</gene>
<evidence type="ECO:0008006" key="5">
    <source>
        <dbReference type="Google" id="ProtNLM"/>
    </source>
</evidence>
<reference evidence="3 4" key="1">
    <citation type="submission" date="2024-10" db="EMBL/GenBank/DDBJ databases">
        <title>The Natural Products Discovery Center: Release of the First 8490 Sequenced Strains for Exploring Actinobacteria Biosynthetic Diversity.</title>
        <authorList>
            <person name="Kalkreuter E."/>
            <person name="Kautsar S.A."/>
            <person name="Yang D."/>
            <person name="Bader C.D."/>
            <person name="Teijaro C.N."/>
            <person name="Fluegel L."/>
            <person name="Davis C.M."/>
            <person name="Simpson J.R."/>
            <person name="Lauterbach L."/>
            <person name="Steele A.D."/>
            <person name="Gui C."/>
            <person name="Meng S."/>
            <person name="Li G."/>
            <person name="Viehrig K."/>
            <person name="Ye F."/>
            <person name="Su P."/>
            <person name="Kiefer A.F."/>
            <person name="Nichols A."/>
            <person name="Cepeda A.J."/>
            <person name="Yan W."/>
            <person name="Fan B."/>
            <person name="Jiang Y."/>
            <person name="Adhikari A."/>
            <person name="Zheng C.-J."/>
            <person name="Schuster L."/>
            <person name="Cowan T.M."/>
            <person name="Smanski M.J."/>
            <person name="Chevrette M.G."/>
            <person name="De Carvalho L.P.S."/>
            <person name="Shen B."/>
        </authorList>
    </citation>
    <scope>NUCLEOTIDE SEQUENCE [LARGE SCALE GENOMIC DNA]</scope>
    <source>
        <strain evidence="3 4">NPDC012605</strain>
    </source>
</reference>
<organism evidence="3 4">
    <name type="scientific">Streptomyces flavochromogenes</name>
    <dbReference type="NCBI Taxonomy" id="68199"/>
    <lineage>
        <taxon>Bacteria</taxon>
        <taxon>Bacillati</taxon>
        <taxon>Actinomycetota</taxon>
        <taxon>Actinomycetes</taxon>
        <taxon>Kitasatosporales</taxon>
        <taxon>Streptomycetaceae</taxon>
        <taxon>Streptomyces</taxon>
    </lineage>
</organism>
<evidence type="ECO:0000313" key="4">
    <source>
        <dbReference type="Proteomes" id="UP001602370"/>
    </source>
</evidence>
<proteinExistence type="predicted"/>
<feature type="compositionally biased region" description="Basic residues" evidence="1">
    <location>
        <begin position="34"/>
        <end position="44"/>
    </location>
</feature>
<name>A0ABW6Y332_9ACTN</name>